<accession>A0ABV1XGI5</accession>
<organism evidence="4 5">
    <name type="scientific">Streptomyces hyaluromycini</name>
    <dbReference type="NCBI Taxonomy" id="1377993"/>
    <lineage>
        <taxon>Bacteria</taxon>
        <taxon>Bacillati</taxon>
        <taxon>Actinomycetota</taxon>
        <taxon>Actinomycetes</taxon>
        <taxon>Kitasatosporales</taxon>
        <taxon>Streptomycetaceae</taxon>
        <taxon>Streptomyces</taxon>
    </lineage>
</organism>
<feature type="transmembrane region" description="Helical" evidence="3">
    <location>
        <begin position="263"/>
        <end position="285"/>
    </location>
</feature>
<dbReference type="CDD" id="cd05830">
    <property type="entry name" value="Sortase_E"/>
    <property type="match status" value="1"/>
</dbReference>
<comment type="caution">
    <text evidence="4">The sequence shown here is derived from an EMBL/GenBank/DDBJ whole genome shotgun (WGS) entry which is preliminary data.</text>
</comment>
<dbReference type="Pfam" id="PF04203">
    <property type="entry name" value="Sortase"/>
    <property type="match status" value="1"/>
</dbReference>
<feature type="compositionally biased region" description="Pro residues" evidence="2">
    <location>
        <begin position="1"/>
        <end position="28"/>
    </location>
</feature>
<dbReference type="SUPFAM" id="SSF63817">
    <property type="entry name" value="Sortase"/>
    <property type="match status" value="1"/>
</dbReference>
<sequence>MTTLAPPPAGAPAPADGPPDPPPPPPTTEPRRQTPRPPARPGLALAGAALCVLAAVLLGFAANLTIVGHLQHARDQQTAYDELRKELALGTAPVGQRDYEGKLLKPGAPVALLRIPALGFQEVVAEGTTSEVLMAGPGHRRDTPLPGQAGTAVVMGRQWGYGSPFHDLHQLPVDSRIEITTGQGKAVYEVTGIRRAGDALPAPVAEGQGRLTLITATGAPYTPSGVLRVDAKLVTAVQPNPPRDLRAGWIADSEQALGTDSGAWLGVFLWTQGLLLASLLAVVSFRVWGRWQTWICAGPLLLALGLADSQSITALLPNLL</sequence>
<gene>
    <name evidence="4" type="ORF">ABT404_53155</name>
</gene>
<keyword evidence="1" id="KW-0378">Hydrolase</keyword>
<keyword evidence="5" id="KW-1185">Reference proteome</keyword>
<keyword evidence="3" id="KW-0812">Transmembrane</keyword>
<dbReference type="InterPro" id="IPR042003">
    <property type="entry name" value="Sortase_E"/>
</dbReference>
<feature type="region of interest" description="Disordered" evidence="2">
    <location>
        <begin position="1"/>
        <end position="41"/>
    </location>
</feature>
<evidence type="ECO:0000313" key="5">
    <source>
        <dbReference type="Proteomes" id="UP001474181"/>
    </source>
</evidence>
<name>A0ABV1XGI5_9ACTN</name>
<proteinExistence type="predicted"/>
<evidence type="ECO:0000256" key="3">
    <source>
        <dbReference type="SAM" id="Phobius"/>
    </source>
</evidence>
<dbReference type="InterPro" id="IPR023365">
    <property type="entry name" value="Sortase_dom-sf"/>
</dbReference>
<keyword evidence="3" id="KW-0472">Membrane</keyword>
<feature type="transmembrane region" description="Helical" evidence="3">
    <location>
        <begin position="43"/>
        <end position="67"/>
    </location>
</feature>
<reference evidence="4 5" key="1">
    <citation type="submission" date="2024-06" db="EMBL/GenBank/DDBJ databases">
        <title>The Natural Products Discovery Center: Release of the First 8490 Sequenced Strains for Exploring Actinobacteria Biosynthetic Diversity.</title>
        <authorList>
            <person name="Kalkreuter E."/>
            <person name="Kautsar S.A."/>
            <person name="Yang D."/>
            <person name="Bader C.D."/>
            <person name="Teijaro C.N."/>
            <person name="Fluegel L."/>
            <person name="Davis C.M."/>
            <person name="Simpson J.R."/>
            <person name="Lauterbach L."/>
            <person name="Steele A.D."/>
            <person name="Gui C."/>
            <person name="Meng S."/>
            <person name="Li G."/>
            <person name="Viehrig K."/>
            <person name="Ye F."/>
            <person name="Su P."/>
            <person name="Kiefer A.F."/>
            <person name="Nichols A."/>
            <person name="Cepeda A.J."/>
            <person name="Yan W."/>
            <person name="Fan B."/>
            <person name="Jiang Y."/>
            <person name="Adhikari A."/>
            <person name="Zheng C.-J."/>
            <person name="Schuster L."/>
            <person name="Cowan T.M."/>
            <person name="Smanski M.J."/>
            <person name="Chevrette M.G."/>
            <person name="De Carvalho L.P.S."/>
            <person name="Shen B."/>
        </authorList>
    </citation>
    <scope>NUCLEOTIDE SEQUENCE [LARGE SCALE GENOMIC DNA]</scope>
    <source>
        <strain evidence="4 5">NPDC000234</strain>
    </source>
</reference>
<protein>
    <submittedName>
        <fullName evidence="4">Class E sortase</fullName>
    </submittedName>
</protein>
<dbReference type="Proteomes" id="UP001474181">
    <property type="component" value="Unassembled WGS sequence"/>
</dbReference>
<dbReference type="Gene3D" id="2.40.260.10">
    <property type="entry name" value="Sortase"/>
    <property type="match status" value="1"/>
</dbReference>
<dbReference type="RefSeq" id="WP_350792937.1">
    <property type="nucleotide sequence ID" value="NZ_JBEPEK010001049.1"/>
</dbReference>
<keyword evidence="3" id="KW-1133">Transmembrane helix</keyword>
<dbReference type="InterPro" id="IPR005754">
    <property type="entry name" value="Sortase"/>
</dbReference>
<evidence type="ECO:0000256" key="1">
    <source>
        <dbReference type="ARBA" id="ARBA00022801"/>
    </source>
</evidence>
<evidence type="ECO:0000256" key="2">
    <source>
        <dbReference type="SAM" id="MobiDB-lite"/>
    </source>
</evidence>
<evidence type="ECO:0000313" key="4">
    <source>
        <dbReference type="EMBL" id="MER7188114.1"/>
    </source>
</evidence>
<dbReference type="EMBL" id="JBEPEK010001049">
    <property type="protein sequence ID" value="MER7188114.1"/>
    <property type="molecule type" value="Genomic_DNA"/>
</dbReference>